<comment type="caution">
    <text evidence="1">The sequence shown here is derived from an EMBL/GenBank/DDBJ whole genome shotgun (WGS) entry which is preliminary data.</text>
</comment>
<dbReference type="RefSeq" id="XP_029239704.1">
    <property type="nucleotide sequence ID" value="XM_029380487.1"/>
</dbReference>
<organism evidence="1 2">
    <name type="scientific">Trypanosoma rangeli</name>
    <dbReference type="NCBI Taxonomy" id="5698"/>
    <lineage>
        <taxon>Eukaryota</taxon>
        <taxon>Discoba</taxon>
        <taxon>Euglenozoa</taxon>
        <taxon>Kinetoplastea</taxon>
        <taxon>Metakinetoplastina</taxon>
        <taxon>Trypanosomatida</taxon>
        <taxon>Trypanosomatidae</taxon>
        <taxon>Trypanosoma</taxon>
        <taxon>Herpetosoma</taxon>
    </lineage>
</organism>
<dbReference type="GO" id="GO:0016874">
    <property type="term" value="F:ligase activity"/>
    <property type="evidence" value="ECO:0007669"/>
    <property type="project" value="UniProtKB-KW"/>
</dbReference>
<name>A0A422NP01_TRYRA</name>
<gene>
    <name evidence="1" type="ORF">TraAM80_03520</name>
</gene>
<dbReference type="GeneID" id="40327453"/>
<dbReference type="EMBL" id="MKGL01000091">
    <property type="protein sequence ID" value="RNF07227.1"/>
    <property type="molecule type" value="Genomic_DNA"/>
</dbReference>
<evidence type="ECO:0000313" key="1">
    <source>
        <dbReference type="EMBL" id="RNF07227.1"/>
    </source>
</evidence>
<keyword evidence="1" id="KW-0436">Ligase</keyword>
<dbReference type="OrthoDB" id="1700726at2759"/>
<dbReference type="VEuPathDB" id="TriTrypDB:TRSC58_06247"/>
<sequence length="112" mass="12601">MLASGAVVDPLEVEGTFIKSPFIRQVFLHRENRPYPTALVVTNAKAIPSHLRKVERRDGVLIVSEREKADCIRAELRRVSQGLPARAHVHRFAFIEECTLANGVITCKYTFA</sequence>
<dbReference type="AlphaFoldDB" id="A0A422NP01"/>
<proteinExistence type="predicted"/>
<reference evidence="1 2" key="1">
    <citation type="journal article" date="2018" name="BMC Genomics">
        <title>Genomic comparison of Trypanosoma conorhini and Trypanosoma rangeli to Trypanosoma cruzi strains of high and low virulence.</title>
        <authorList>
            <person name="Bradwell K.R."/>
            <person name="Koparde V.N."/>
            <person name="Matveyev A.V."/>
            <person name="Serrano M.G."/>
            <person name="Alves J.M."/>
            <person name="Parikh H."/>
            <person name="Huang B."/>
            <person name="Lee V."/>
            <person name="Espinosa-Alvarez O."/>
            <person name="Ortiz P.A."/>
            <person name="Costa-Martins A.G."/>
            <person name="Teixeira M.M."/>
            <person name="Buck G.A."/>
        </authorList>
    </citation>
    <scope>NUCLEOTIDE SEQUENCE [LARGE SCALE GENOMIC DNA]</scope>
    <source>
        <strain evidence="1 2">AM80</strain>
    </source>
</reference>
<keyword evidence="2" id="KW-1185">Reference proteome</keyword>
<dbReference type="Proteomes" id="UP000283634">
    <property type="component" value="Unassembled WGS sequence"/>
</dbReference>
<accession>A0A422NP01</accession>
<evidence type="ECO:0000313" key="2">
    <source>
        <dbReference type="Proteomes" id="UP000283634"/>
    </source>
</evidence>
<protein>
    <submittedName>
        <fullName evidence="1">Long-chain-fatty acid-CoA ligase protein</fullName>
    </submittedName>
</protein>